<name>B7PNR4_IXOSC</name>
<dbReference type="PaxDb" id="6945-B7PNR4"/>
<dbReference type="VEuPathDB" id="VectorBase:ISCP_015671"/>
<dbReference type="VEuPathDB" id="VectorBase:ISCI006768"/>
<organism>
    <name type="scientific">Ixodes scapularis</name>
    <name type="common">Black-legged tick</name>
    <name type="synonym">Deer tick</name>
    <dbReference type="NCBI Taxonomy" id="6945"/>
    <lineage>
        <taxon>Eukaryota</taxon>
        <taxon>Metazoa</taxon>
        <taxon>Ecdysozoa</taxon>
        <taxon>Arthropoda</taxon>
        <taxon>Chelicerata</taxon>
        <taxon>Arachnida</taxon>
        <taxon>Acari</taxon>
        <taxon>Parasitiformes</taxon>
        <taxon>Ixodida</taxon>
        <taxon>Ixodoidea</taxon>
        <taxon>Ixodidae</taxon>
        <taxon>Ixodinae</taxon>
        <taxon>Ixodes</taxon>
    </lineage>
</organism>
<evidence type="ECO:0000313" key="1">
    <source>
        <dbReference type="EMBL" id="EEC08236.1"/>
    </source>
</evidence>
<evidence type="ECO:0000313" key="2">
    <source>
        <dbReference type="EnsemblMetazoa" id="ISCW006768-PA"/>
    </source>
</evidence>
<dbReference type="VEuPathDB" id="VectorBase:ISCW006768"/>
<gene>
    <name evidence="1" type="ORF">IscW_ISCW006768</name>
</gene>
<dbReference type="AlphaFoldDB" id="B7PNR4"/>
<accession>B7PNR4</accession>
<dbReference type="Proteomes" id="UP000001555">
    <property type="component" value="Unassembled WGS sequence"/>
</dbReference>
<dbReference type="OrthoDB" id="8625101at2759"/>
<sequence>MHSAVEEVKIDPFDFFIDVGSLVLEGRVPGLSSRGYGEGVHCPPAQLGKCVAAAAARPVGELPAASAERDDFERKEKSPSSRFLTTRIVAR</sequence>
<dbReference type="InParanoid" id="B7PNR4"/>
<protein>
    <submittedName>
        <fullName evidence="1 2">Uncharacterized protein</fullName>
    </submittedName>
</protein>
<evidence type="ECO:0000313" key="3">
    <source>
        <dbReference type="Proteomes" id="UP000001555"/>
    </source>
</evidence>
<proteinExistence type="predicted"/>
<reference evidence="2" key="2">
    <citation type="submission" date="2020-05" db="UniProtKB">
        <authorList>
            <consortium name="EnsemblMetazoa"/>
        </authorList>
    </citation>
    <scope>IDENTIFICATION</scope>
    <source>
        <strain evidence="2">wikel</strain>
    </source>
</reference>
<dbReference type="EnsemblMetazoa" id="ISCW006768-RA">
    <property type="protein sequence ID" value="ISCW006768-PA"/>
    <property type="gene ID" value="ISCW006768"/>
</dbReference>
<keyword evidence="3" id="KW-1185">Reference proteome</keyword>
<dbReference type="EMBL" id="DS754375">
    <property type="protein sequence ID" value="EEC08236.1"/>
    <property type="molecule type" value="Genomic_DNA"/>
</dbReference>
<dbReference type="EMBL" id="ABJB011002660">
    <property type="status" value="NOT_ANNOTATED_CDS"/>
    <property type="molecule type" value="Genomic_DNA"/>
</dbReference>
<reference evidence="1 3" key="1">
    <citation type="submission" date="2008-03" db="EMBL/GenBank/DDBJ databases">
        <title>Annotation of Ixodes scapularis.</title>
        <authorList>
            <consortium name="Ixodes scapularis Genome Project Consortium"/>
            <person name="Caler E."/>
            <person name="Hannick L.I."/>
            <person name="Bidwell S."/>
            <person name="Joardar V."/>
            <person name="Thiagarajan M."/>
            <person name="Amedeo P."/>
            <person name="Galinsky K.J."/>
            <person name="Schobel S."/>
            <person name="Inman J."/>
            <person name="Hostetler J."/>
            <person name="Miller J."/>
            <person name="Hammond M."/>
            <person name="Megy K."/>
            <person name="Lawson D."/>
            <person name="Kodira C."/>
            <person name="Sutton G."/>
            <person name="Meyer J."/>
            <person name="Hill C.A."/>
            <person name="Birren B."/>
            <person name="Nene V."/>
            <person name="Collins F."/>
            <person name="Alarcon-Chaidez F."/>
            <person name="Wikel S."/>
            <person name="Strausberg R."/>
        </authorList>
    </citation>
    <scope>NUCLEOTIDE SEQUENCE [LARGE SCALE GENOMIC DNA]</scope>
    <source>
        <strain evidence="3">Wikel</strain>
        <strain evidence="1">Wikel colony</strain>
    </source>
</reference>
<dbReference type="HOGENOM" id="CLU_2429513_0_0_1"/>